<evidence type="ECO:0000256" key="1">
    <source>
        <dbReference type="ARBA" id="ARBA00023026"/>
    </source>
</evidence>
<evidence type="ECO:0000256" key="3">
    <source>
        <dbReference type="SAM" id="Phobius"/>
    </source>
</evidence>
<evidence type="ECO:0000259" key="4">
    <source>
        <dbReference type="Pfam" id="PF06597"/>
    </source>
</evidence>
<dbReference type="InterPro" id="IPR010567">
    <property type="entry name" value="OrfX2/OrfX3/P47"/>
</dbReference>
<feature type="transmembrane region" description="Helical" evidence="3">
    <location>
        <begin position="464"/>
        <end position="483"/>
    </location>
</feature>
<comment type="similarity">
    <text evidence="2">Belongs to the TULIP P47 family.</text>
</comment>
<dbReference type="Pfam" id="PF06597">
    <property type="entry name" value="Clostridium_P47"/>
    <property type="match status" value="1"/>
</dbReference>
<dbReference type="AlphaFoldDB" id="A0A1G8GGV8"/>
<keyword evidence="3" id="KW-0472">Membrane</keyword>
<dbReference type="Proteomes" id="UP000199340">
    <property type="component" value="Unassembled WGS sequence"/>
</dbReference>
<evidence type="ECO:0000256" key="2">
    <source>
        <dbReference type="ARBA" id="ARBA00035010"/>
    </source>
</evidence>
<dbReference type="EMBL" id="FNEB01000001">
    <property type="protein sequence ID" value="SDH93581.1"/>
    <property type="molecule type" value="Genomic_DNA"/>
</dbReference>
<protein>
    <submittedName>
        <fullName evidence="5">p-47 protein</fullName>
    </submittedName>
</protein>
<dbReference type="RefSeq" id="WP_175491355.1">
    <property type="nucleotide sequence ID" value="NZ_FNEB01000001.1"/>
</dbReference>
<dbReference type="STRING" id="490829.SAMN05421850_10179"/>
<keyword evidence="6" id="KW-1185">Reference proteome</keyword>
<name>A0A1G8GGV8_9RHOB</name>
<proteinExistence type="inferred from homology"/>
<evidence type="ECO:0000313" key="5">
    <source>
        <dbReference type="EMBL" id="SDH93581.1"/>
    </source>
</evidence>
<gene>
    <name evidence="5" type="ORF">SAMN05421850_10179</name>
</gene>
<keyword evidence="1" id="KW-0843">Virulence</keyword>
<reference evidence="5 6" key="1">
    <citation type="submission" date="2016-10" db="EMBL/GenBank/DDBJ databases">
        <authorList>
            <person name="de Groot N.N."/>
        </authorList>
    </citation>
    <scope>NUCLEOTIDE SEQUENCE [LARGE SCALE GENOMIC DNA]</scope>
    <source>
        <strain evidence="5 6">DSM 28010</strain>
    </source>
</reference>
<accession>A0A1G8GGV8</accession>
<sequence length="543" mass="58730">MLDKQTFTGALSEQIATTNNWDTVFALDFDAVNAGILAQGRFPDTFDHQQSSGPDTARIFGTFTAWELVGGSGHILEMRLSIGQFTFQMTGEADKSHTDAWCTIQMDLHTDVGAEGSGIGGGTPVSFRTRKPADLLANAGDYGVVVTDFGWPGSESDPQLVSDCRILMASYFSEASTQAAFDHTFATVNLNSRLESKSGDFSWIAPTDTSYGVIDNGAGGGGTFAVLCMIEGNAPPDHHMVSPAIIGDRRAGFLLNKPVFLKHMIKPGIAAMFGRDPDDMQFFDDNFIIESDAINNKQELVLNDFTVQQSENNPDSVTARIPKRSFSITLLDTRLVVNINGLHHPYYKMIDYLYEAHHYYTIQTQAEFDPATRQFGLAPYEAEDGEPIVSYRAALEKSGFGKAIDIALLVADIAAVVGTLFKGIQVVRGVEAVADTTEGARAILGSQRLGTVVNTLQGFLARPVVGLAFSVAVGAGGIAVGLIKDKWENDREEDPENIKPDMQDFAQQVMAPIVWPDGAGLSVEDVAFNGGFHITGTPNFEQE</sequence>
<keyword evidence="3" id="KW-1133">Transmembrane helix</keyword>
<feature type="domain" description="Protein OrfX2/OrfX3/P47" evidence="4">
    <location>
        <begin position="18"/>
        <end position="319"/>
    </location>
</feature>
<keyword evidence="3" id="KW-0812">Transmembrane</keyword>
<organism evidence="5 6">
    <name type="scientific">Lutimaribacter saemankumensis</name>
    <dbReference type="NCBI Taxonomy" id="490829"/>
    <lineage>
        <taxon>Bacteria</taxon>
        <taxon>Pseudomonadati</taxon>
        <taxon>Pseudomonadota</taxon>
        <taxon>Alphaproteobacteria</taxon>
        <taxon>Rhodobacterales</taxon>
        <taxon>Roseobacteraceae</taxon>
        <taxon>Lutimaribacter</taxon>
    </lineage>
</organism>
<evidence type="ECO:0000313" key="6">
    <source>
        <dbReference type="Proteomes" id="UP000199340"/>
    </source>
</evidence>